<reference evidence="2" key="1">
    <citation type="submission" date="2023-06" db="EMBL/GenBank/DDBJ databases">
        <authorList>
            <consortium name="Lawrence Berkeley National Laboratory"/>
            <person name="Ahrendt S."/>
            <person name="Sahu N."/>
            <person name="Indic B."/>
            <person name="Wong-Bajracharya J."/>
            <person name="Merenyi Z."/>
            <person name="Ke H.-M."/>
            <person name="Monk M."/>
            <person name="Kocsube S."/>
            <person name="Drula E."/>
            <person name="Lipzen A."/>
            <person name="Balint B."/>
            <person name="Henrissat B."/>
            <person name="Andreopoulos B."/>
            <person name="Martin F.M."/>
            <person name="Harder C.B."/>
            <person name="Rigling D."/>
            <person name="Ford K.L."/>
            <person name="Foster G.D."/>
            <person name="Pangilinan J."/>
            <person name="Papanicolaou A."/>
            <person name="Barry K."/>
            <person name="LaButti K."/>
            <person name="Viragh M."/>
            <person name="Koriabine M."/>
            <person name="Yan M."/>
            <person name="Riley R."/>
            <person name="Champramary S."/>
            <person name="Plett K.L."/>
            <person name="Tsai I.J."/>
            <person name="Slot J."/>
            <person name="Sipos G."/>
            <person name="Plett J."/>
            <person name="Nagy L.G."/>
            <person name="Grigoriev I.V."/>
        </authorList>
    </citation>
    <scope>NUCLEOTIDE SEQUENCE</scope>
    <source>
        <strain evidence="2">FPL87.14</strain>
    </source>
</reference>
<proteinExistence type="predicted"/>
<dbReference type="InterPro" id="IPR046341">
    <property type="entry name" value="SET_dom_sf"/>
</dbReference>
<dbReference type="SUPFAM" id="SSF82199">
    <property type="entry name" value="SET domain"/>
    <property type="match status" value="1"/>
</dbReference>
<name>A0AA39MDW6_9AGAR</name>
<accession>A0AA39MDW6</accession>
<feature type="region of interest" description="Disordered" evidence="1">
    <location>
        <begin position="123"/>
        <end position="161"/>
    </location>
</feature>
<keyword evidence="3" id="KW-1185">Reference proteome</keyword>
<evidence type="ECO:0000313" key="3">
    <source>
        <dbReference type="Proteomes" id="UP001175226"/>
    </source>
</evidence>
<dbReference type="AlphaFoldDB" id="A0AA39MDW6"/>
<dbReference type="Proteomes" id="UP001175226">
    <property type="component" value="Unassembled WGS sequence"/>
</dbReference>
<feature type="compositionally biased region" description="Basic and acidic residues" evidence="1">
    <location>
        <begin position="152"/>
        <end position="161"/>
    </location>
</feature>
<evidence type="ECO:0008006" key="4">
    <source>
        <dbReference type="Google" id="ProtNLM"/>
    </source>
</evidence>
<organism evidence="2 3">
    <name type="scientific">Armillaria borealis</name>
    <dbReference type="NCBI Taxonomy" id="47425"/>
    <lineage>
        <taxon>Eukaryota</taxon>
        <taxon>Fungi</taxon>
        <taxon>Dikarya</taxon>
        <taxon>Basidiomycota</taxon>
        <taxon>Agaricomycotina</taxon>
        <taxon>Agaricomycetes</taxon>
        <taxon>Agaricomycetidae</taxon>
        <taxon>Agaricales</taxon>
        <taxon>Marasmiineae</taxon>
        <taxon>Physalacriaceae</taxon>
        <taxon>Armillaria</taxon>
    </lineage>
</organism>
<comment type="caution">
    <text evidence="2">The sequence shown here is derived from an EMBL/GenBank/DDBJ whole genome shotgun (WGS) entry which is preliminary data.</text>
</comment>
<gene>
    <name evidence="2" type="ORF">EV421DRAFT_382349</name>
</gene>
<protein>
    <recommendedName>
        <fullName evidence="4">SET domain-containing protein</fullName>
    </recommendedName>
</protein>
<evidence type="ECO:0000313" key="2">
    <source>
        <dbReference type="EMBL" id="KAK0429935.1"/>
    </source>
</evidence>
<dbReference type="EMBL" id="JAUEPT010000185">
    <property type="protein sequence ID" value="KAK0429935.1"/>
    <property type="molecule type" value="Genomic_DNA"/>
</dbReference>
<feature type="compositionally biased region" description="Basic and acidic residues" evidence="1">
    <location>
        <begin position="132"/>
        <end position="144"/>
    </location>
</feature>
<sequence length="161" mass="18211">MPARAYAWVPSVFIHLIPSHSDSDEYGLVLDARLVGNAARLICPGCYPNAKIYANEDAGWDVYANQELSTGDEIVLGWEWDDAHPMHGGEEEVFEAIEGLFMPFSYDGRMSCTVEVMHRGDWKTRSSGHGRGSVEIRESRSERKQGRRSCCQRREGQNKEM</sequence>
<evidence type="ECO:0000256" key="1">
    <source>
        <dbReference type="SAM" id="MobiDB-lite"/>
    </source>
</evidence>